<organism evidence="4 5">
    <name type="scientific">Adlercreutzia muris</name>
    <dbReference type="NCBI Taxonomy" id="1796610"/>
    <lineage>
        <taxon>Bacteria</taxon>
        <taxon>Bacillati</taxon>
        <taxon>Actinomycetota</taxon>
        <taxon>Coriobacteriia</taxon>
        <taxon>Eggerthellales</taxon>
        <taxon>Eggerthellaceae</taxon>
        <taxon>Adlercreutzia</taxon>
    </lineage>
</organism>
<keyword evidence="5" id="KW-1185">Reference proteome</keyword>
<dbReference type="InterPro" id="IPR036366">
    <property type="entry name" value="PGBDSf"/>
</dbReference>
<dbReference type="Pfam" id="PF05257">
    <property type="entry name" value="CHAP"/>
    <property type="match status" value="1"/>
</dbReference>
<name>A0A7C8FW50_9ACTN</name>
<dbReference type="AlphaFoldDB" id="A0A7C8FW50"/>
<feature type="domain" description="Peptidase C51" evidence="3">
    <location>
        <begin position="125"/>
        <end position="205"/>
    </location>
</feature>
<dbReference type="EMBL" id="WAJS01000010">
    <property type="protein sequence ID" value="KAB1650687.1"/>
    <property type="molecule type" value="Genomic_DNA"/>
</dbReference>
<dbReference type="Gene3D" id="1.10.101.10">
    <property type="entry name" value="PGBD-like superfamily/PGBD"/>
    <property type="match status" value="1"/>
</dbReference>
<dbReference type="Pfam" id="PF01471">
    <property type="entry name" value="PG_binding_1"/>
    <property type="match status" value="1"/>
</dbReference>
<dbReference type="Gene3D" id="3.90.1720.10">
    <property type="entry name" value="endopeptidase domain like (from Nostoc punctiforme)"/>
    <property type="match status" value="1"/>
</dbReference>
<reference evidence="4 5" key="1">
    <citation type="submission" date="2019-09" db="EMBL/GenBank/DDBJ databases">
        <title>Whole genome shotgun sequencing (WGS) of Ellagibacter isourolithinifaciens DSM 104140(T) and Adlercreutzia muris DSM 29508(T).</title>
        <authorList>
            <person name="Stoll D.A."/>
            <person name="Danylec N."/>
            <person name="Huch M."/>
        </authorList>
    </citation>
    <scope>NUCLEOTIDE SEQUENCE [LARGE SCALE GENOMIC DNA]</scope>
    <source>
        <strain evidence="4 5">DSM 29508</strain>
    </source>
</reference>
<proteinExistence type="predicted"/>
<evidence type="ECO:0000313" key="5">
    <source>
        <dbReference type="Proteomes" id="UP000479639"/>
    </source>
</evidence>
<feature type="domain" description="Peptidoglycan binding-like" evidence="2">
    <location>
        <begin position="265"/>
        <end position="320"/>
    </location>
</feature>
<accession>A0A7C8FW50</accession>
<dbReference type="InterPro" id="IPR002477">
    <property type="entry name" value="Peptidoglycan-bd-like"/>
</dbReference>
<comment type="caution">
    <text evidence="4">The sequence shown here is derived from an EMBL/GenBank/DDBJ whole genome shotgun (WGS) entry which is preliminary data.</text>
</comment>
<evidence type="ECO:0000256" key="1">
    <source>
        <dbReference type="SAM" id="MobiDB-lite"/>
    </source>
</evidence>
<dbReference type="InterPro" id="IPR038765">
    <property type="entry name" value="Papain-like_cys_pep_sf"/>
</dbReference>
<gene>
    <name evidence="4" type="ORF">F8D48_04270</name>
</gene>
<dbReference type="Proteomes" id="UP000479639">
    <property type="component" value="Unassembled WGS sequence"/>
</dbReference>
<evidence type="ECO:0000259" key="3">
    <source>
        <dbReference type="Pfam" id="PF05257"/>
    </source>
</evidence>
<dbReference type="InterPro" id="IPR036365">
    <property type="entry name" value="PGBD-like_sf"/>
</dbReference>
<dbReference type="SUPFAM" id="SSF47090">
    <property type="entry name" value="PGBD-like"/>
    <property type="match status" value="1"/>
</dbReference>
<dbReference type="InterPro" id="IPR007921">
    <property type="entry name" value="CHAP_dom"/>
</dbReference>
<sequence length="323" mass="35213">MDTATAPAPWRTGSRRPTPAPTASRSTRSSALRPMRRWLTCQIWFTGDLWRALSRRPSWPMPSLPLCGRPMGRGRTMATAKDLLDFAAGEVGYDRYGDPQKGTKYGRWYEEHVDGRADNYDFGANGVAFCAMFVSYCLAMVGVECAGFPGAYCPSIHHKQHLSVSELKAGDVVLFDWEDDGTDDHVGFVVSNDPSARVIHTIEGNTNGGKVARRTRAWSTICGGIRPKYGNAPASTAKPAPTKPATATKEEKVYKFPTILKGSNGNAVKLFQAAYNARYGGSLAIDGDAGKNTDAAIYDVQKRTGIETDRVCGPDTWGKMFLV</sequence>
<evidence type="ECO:0000313" key="4">
    <source>
        <dbReference type="EMBL" id="KAB1650687.1"/>
    </source>
</evidence>
<feature type="region of interest" description="Disordered" evidence="1">
    <location>
        <begin position="1"/>
        <end position="31"/>
    </location>
</feature>
<protein>
    <submittedName>
        <fullName evidence="4">CHAP domain-containing protein</fullName>
    </submittedName>
</protein>
<dbReference type="SUPFAM" id="SSF54001">
    <property type="entry name" value="Cysteine proteinases"/>
    <property type="match status" value="1"/>
</dbReference>
<feature type="compositionally biased region" description="Low complexity" evidence="1">
    <location>
        <begin position="15"/>
        <end position="31"/>
    </location>
</feature>
<evidence type="ECO:0000259" key="2">
    <source>
        <dbReference type="Pfam" id="PF01471"/>
    </source>
</evidence>